<gene>
    <name evidence="1" type="ORF">ElyMa_003283900</name>
</gene>
<comment type="caution">
    <text evidence="1">The sequence shown here is derived from an EMBL/GenBank/DDBJ whole genome shotgun (WGS) entry which is preliminary data.</text>
</comment>
<protein>
    <submittedName>
        <fullName evidence="1">Uncharacterized protein</fullName>
    </submittedName>
</protein>
<keyword evidence="2" id="KW-1185">Reference proteome</keyword>
<accession>A0AAV4J8Y7</accession>
<dbReference type="Proteomes" id="UP000762676">
    <property type="component" value="Unassembled WGS sequence"/>
</dbReference>
<proteinExistence type="predicted"/>
<dbReference type="EMBL" id="BMAT01006755">
    <property type="protein sequence ID" value="GFS19244.1"/>
    <property type="molecule type" value="Genomic_DNA"/>
</dbReference>
<dbReference type="AlphaFoldDB" id="A0AAV4J8Y7"/>
<reference evidence="1 2" key="1">
    <citation type="journal article" date="2021" name="Elife">
        <title>Chloroplast acquisition without the gene transfer in kleptoplastic sea slugs, Plakobranchus ocellatus.</title>
        <authorList>
            <person name="Maeda T."/>
            <person name="Takahashi S."/>
            <person name="Yoshida T."/>
            <person name="Shimamura S."/>
            <person name="Takaki Y."/>
            <person name="Nagai Y."/>
            <person name="Toyoda A."/>
            <person name="Suzuki Y."/>
            <person name="Arimoto A."/>
            <person name="Ishii H."/>
            <person name="Satoh N."/>
            <person name="Nishiyama T."/>
            <person name="Hasebe M."/>
            <person name="Maruyama T."/>
            <person name="Minagawa J."/>
            <person name="Obokata J."/>
            <person name="Shigenobu S."/>
        </authorList>
    </citation>
    <scope>NUCLEOTIDE SEQUENCE [LARGE SCALE GENOMIC DNA]</scope>
</reference>
<sequence>MDLAGLEVATAKMRPVIKCIAQYLFDHRFKDTDLPYGNTCQNIVDEGHFLAKQYIAEKLKDTDKWGLHKQGKRKFLDSGVCLENGETFSIGFSQAASETRKAITDDSLAKLHEAHDTSDNFKNTMKKLTYTMTDRASNEKKATNF</sequence>
<name>A0AAV4J8Y7_9GAST</name>
<evidence type="ECO:0000313" key="1">
    <source>
        <dbReference type="EMBL" id="GFS19244.1"/>
    </source>
</evidence>
<evidence type="ECO:0000313" key="2">
    <source>
        <dbReference type="Proteomes" id="UP000762676"/>
    </source>
</evidence>
<organism evidence="1 2">
    <name type="scientific">Elysia marginata</name>
    <dbReference type="NCBI Taxonomy" id="1093978"/>
    <lineage>
        <taxon>Eukaryota</taxon>
        <taxon>Metazoa</taxon>
        <taxon>Spiralia</taxon>
        <taxon>Lophotrochozoa</taxon>
        <taxon>Mollusca</taxon>
        <taxon>Gastropoda</taxon>
        <taxon>Heterobranchia</taxon>
        <taxon>Euthyneura</taxon>
        <taxon>Panpulmonata</taxon>
        <taxon>Sacoglossa</taxon>
        <taxon>Placobranchoidea</taxon>
        <taxon>Plakobranchidae</taxon>
        <taxon>Elysia</taxon>
    </lineage>
</organism>